<dbReference type="Proteomes" id="UP000000467">
    <property type="component" value="Chromosome"/>
</dbReference>
<sequence>MPSIPEHLKFTYEDYLLLPEDRRYEIIGGELLMTPSPKRVHQQVSRNLTTILWSYVKANGLGEIYEAPFDVLFSHHDVVQPDVLFVSRENLSIVGENNIQGAPDLIIEILSPTTAERDLDLKKKLYARHAVKEYWIVDPHARKVTVYLWKDTDYVKTGVYGEEDSWQPHLLPGLTIKGKEIFAF</sequence>
<dbReference type="InterPro" id="IPR011335">
    <property type="entry name" value="Restrct_endonuc-II-like"/>
</dbReference>
<dbReference type="KEGG" id="tpz:Tph_c25280"/>
<dbReference type="Pfam" id="PF05685">
    <property type="entry name" value="Uma2"/>
    <property type="match status" value="1"/>
</dbReference>
<evidence type="ECO:0000313" key="2">
    <source>
        <dbReference type="EMBL" id="AFV12702.1"/>
    </source>
</evidence>
<dbReference type="CDD" id="cd06260">
    <property type="entry name" value="DUF820-like"/>
    <property type="match status" value="1"/>
</dbReference>
<dbReference type="InterPro" id="IPR012296">
    <property type="entry name" value="Nuclease_put_TT1808"/>
</dbReference>
<accession>K4LKV2</accession>
<dbReference type="SUPFAM" id="SSF52980">
    <property type="entry name" value="Restriction endonuclease-like"/>
    <property type="match status" value="1"/>
</dbReference>
<dbReference type="STRING" id="1089553.Tph_c25280"/>
<dbReference type="EC" id="3.1.21.-" evidence="2"/>
<dbReference type="InterPro" id="IPR008538">
    <property type="entry name" value="Uma2"/>
</dbReference>
<dbReference type="OrthoDB" id="9798254at2"/>
<evidence type="ECO:0000259" key="1">
    <source>
        <dbReference type="Pfam" id="PF05685"/>
    </source>
</evidence>
<dbReference type="GO" id="GO:0016787">
    <property type="term" value="F:hydrolase activity"/>
    <property type="evidence" value="ECO:0007669"/>
    <property type="project" value="UniProtKB-KW"/>
</dbReference>
<dbReference type="Gene3D" id="3.90.1570.10">
    <property type="entry name" value="tt1808, chain A"/>
    <property type="match status" value="1"/>
</dbReference>
<keyword evidence="2" id="KW-0540">Nuclease</keyword>
<dbReference type="EMBL" id="CP003732">
    <property type="protein sequence ID" value="AFV12702.1"/>
    <property type="molecule type" value="Genomic_DNA"/>
</dbReference>
<dbReference type="eggNOG" id="COG4636">
    <property type="taxonomic scope" value="Bacteria"/>
</dbReference>
<dbReference type="HOGENOM" id="CLU_076312_0_1_9"/>
<evidence type="ECO:0000313" key="3">
    <source>
        <dbReference type="Proteomes" id="UP000000467"/>
    </source>
</evidence>
<proteinExistence type="predicted"/>
<keyword evidence="3" id="KW-1185">Reference proteome</keyword>
<dbReference type="GO" id="GO:0004519">
    <property type="term" value="F:endonuclease activity"/>
    <property type="evidence" value="ECO:0007669"/>
    <property type="project" value="UniProtKB-KW"/>
</dbReference>
<gene>
    <name evidence="2" type="ordered locus">Tph_c25280</name>
</gene>
<dbReference type="AlphaFoldDB" id="K4LKV2"/>
<feature type="domain" description="Putative restriction endonuclease" evidence="1">
    <location>
        <begin position="13"/>
        <end position="176"/>
    </location>
</feature>
<keyword evidence="2" id="KW-0378">Hydrolase</keyword>
<name>K4LKV2_THEPS</name>
<reference evidence="2 3" key="1">
    <citation type="journal article" date="2012" name="BMC Genomics">
        <title>Genome-guided analysis of physiological and morphological traits of the fermentative acetate oxidizer Thermacetogenium phaeum.</title>
        <authorList>
            <person name="Oehler D."/>
            <person name="Poehlein A."/>
            <person name="Leimbach A."/>
            <person name="Muller N."/>
            <person name="Daniel R."/>
            <person name="Gottschalk G."/>
            <person name="Schink B."/>
        </authorList>
    </citation>
    <scope>NUCLEOTIDE SEQUENCE [LARGE SCALE GENOMIC DNA]</scope>
    <source>
        <strain evidence="3">ATCC BAA-254 / DSM 26808 / PB</strain>
    </source>
</reference>
<dbReference type="RefSeq" id="WP_015051564.1">
    <property type="nucleotide sequence ID" value="NC_018870.1"/>
</dbReference>
<keyword evidence="2" id="KW-0255">Endonuclease</keyword>
<organism evidence="2 3">
    <name type="scientific">Thermacetogenium phaeum (strain ATCC BAA-254 / DSM 26808 / PB)</name>
    <dbReference type="NCBI Taxonomy" id="1089553"/>
    <lineage>
        <taxon>Bacteria</taxon>
        <taxon>Bacillati</taxon>
        <taxon>Bacillota</taxon>
        <taxon>Clostridia</taxon>
        <taxon>Thermoanaerobacterales</taxon>
        <taxon>Thermoanaerobacteraceae</taxon>
        <taxon>Thermacetogenium</taxon>
    </lineage>
</organism>
<protein>
    <submittedName>
        <fullName evidence="2">Type II-like restriction endonuclease</fullName>
        <ecNumber evidence="2">3.1.21.-</ecNumber>
    </submittedName>
</protein>
<dbReference type="PANTHER" id="PTHR34107:SF4">
    <property type="entry name" value="SLL1222 PROTEIN"/>
    <property type="match status" value="1"/>
</dbReference>
<dbReference type="PANTHER" id="PTHR34107">
    <property type="entry name" value="SLL0198 PROTEIN-RELATED"/>
    <property type="match status" value="1"/>
</dbReference>